<evidence type="ECO:0000256" key="1">
    <source>
        <dbReference type="ARBA" id="ARBA00004123"/>
    </source>
</evidence>
<comment type="subunit">
    <text evidence="7">May be part of a spliceosome complex.</text>
</comment>
<evidence type="ECO:0000256" key="7">
    <source>
        <dbReference type="RuleBase" id="RU367148"/>
    </source>
</evidence>
<evidence type="ECO:0000256" key="2">
    <source>
        <dbReference type="ARBA" id="ARBA00010028"/>
    </source>
</evidence>
<feature type="region of interest" description="Disordered" evidence="8">
    <location>
        <begin position="42"/>
        <end position="69"/>
    </location>
</feature>
<evidence type="ECO:0000313" key="11">
    <source>
        <dbReference type="Proteomes" id="UP000015101"/>
    </source>
</evidence>
<comment type="similarity">
    <text evidence="2 7">Belongs to the SYF2 family.</text>
</comment>
<keyword evidence="5 7" id="KW-0508">mRNA splicing</keyword>
<evidence type="ECO:0000313" key="9">
    <source>
        <dbReference type="EMBL" id="ESN97446.1"/>
    </source>
</evidence>
<evidence type="ECO:0000256" key="3">
    <source>
        <dbReference type="ARBA" id="ARBA00022664"/>
    </source>
</evidence>
<dbReference type="EMBL" id="KB097379">
    <property type="protein sequence ID" value="ESN97446.1"/>
    <property type="molecule type" value="Genomic_DNA"/>
</dbReference>
<dbReference type="GO" id="GO:0071014">
    <property type="term" value="C:post-mRNA release spliceosomal complex"/>
    <property type="evidence" value="ECO:0000318"/>
    <property type="project" value="GO_Central"/>
</dbReference>
<keyword evidence="6 7" id="KW-0539">Nucleus</keyword>
<evidence type="ECO:0000256" key="8">
    <source>
        <dbReference type="SAM" id="MobiDB-lite"/>
    </source>
</evidence>
<keyword evidence="3 7" id="KW-0507">mRNA processing</keyword>
<dbReference type="InParanoid" id="T1FCZ7"/>
<dbReference type="EnsemblMetazoa" id="HelroT178248">
    <property type="protein sequence ID" value="HelroP178248"/>
    <property type="gene ID" value="HelroG178248"/>
</dbReference>
<dbReference type="EMBL" id="AMQM01006342">
    <property type="status" value="NOT_ANNOTATED_CDS"/>
    <property type="molecule type" value="Genomic_DNA"/>
</dbReference>
<evidence type="ECO:0000256" key="5">
    <source>
        <dbReference type="ARBA" id="ARBA00023187"/>
    </source>
</evidence>
<dbReference type="GeneID" id="20206696"/>
<dbReference type="eggNOG" id="KOG2609">
    <property type="taxonomic scope" value="Eukaryota"/>
</dbReference>
<dbReference type="InterPro" id="IPR013260">
    <property type="entry name" value="mRNA_splic_SYF2"/>
</dbReference>
<dbReference type="OMA" id="DCINANN"/>
<sequence length="186" mass="22107">MSDIEKANDIKADRLFRLRNLHLKMNGARKLNNQERIASRNYCLQTGRPNNQGSNTKKSRRNSRRNWRHRGEDYNIVKMRNWTAEEVEHWERKKKKNPDTGFADFEQASYRQYQRLTKQMKPNLKEYTGEKEKLGEEVFYAGTNTLGTTDHKDTPEAISRMVEDLDKQIAKRAKYSSRRVHDEDIT</sequence>
<gene>
    <name evidence="10" type="primary">20206696</name>
    <name evidence="9" type="ORF">HELRODRAFT_178248</name>
</gene>
<dbReference type="AlphaFoldDB" id="T1FCZ7"/>
<dbReference type="PANTHER" id="PTHR13264">
    <property type="entry name" value="GCIP-INTERACTING PROTEIN P29"/>
    <property type="match status" value="1"/>
</dbReference>
<keyword evidence="11" id="KW-1185">Reference proteome</keyword>
<dbReference type="PANTHER" id="PTHR13264:SF5">
    <property type="entry name" value="PRE-MRNA-SPLICING FACTOR SYF2"/>
    <property type="match status" value="1"/>
</dbReference>
<reference evidence="11" key="1">
    <citation type="submission" date="2012-12" db="EMBL/GenBank/DDBJ databases">
        <authorList>
            <person name="Hellsten U."/>
            <person name="Grimwood J."/>
            <person name="Chapman J.A."/>
            <person name="Shapiro H."/>
            <person name="Aerts A."/>
            <person name="Otillar R.P."/>
            <person name="Terry A.Y."/>
            <person name="Boore J.L."/>
            <person name="Simakov O."/>
            <person name="Marletaz F."/>
            <person name="Cho S.-J."/>
            <person name="Edsinger-Gonzales E."/>
            <person name="Havlak P."/>
            <person name="Kuo D.-H."/>
            <person name="Larsson T."/>
            <person name="Lv J."/>
            <person name="Arendt D."/>
            <person name="Savage R."/>
            <person name="Osoegawa K."/>
            <person name="de Jong P."/>
            <person name="Lindberg D.R."/>
            <person name="Seaver E.C."/>
            <person name="Weisblat D.A."/>
            <person name="Putnam N.H."/>
            <person name="Grigoriev I.V."/>
            <person name="Rokhsar D.S."/>
        </authorList>
    </citation>
    <scope>NUCLEOTIDE SEQUENCE</scope>
</reference>
<reference evidence="10" key="3">
    <citation type="submission" date="2015-06" db="UniProtKB">
        <authorList>
            <consortium name="EnsemblMetazoa"/>
        </authorList>
    </citation>
    <scope>IDENTIFICATION</scope>
</reference>
<dbReference type="GO" id="GO:0000398">
    <property type="term" value="P:mRNA splicing, via spliceosome"/>
    <property type="evidence" value="ECO:0007669"/>
    <property type="project" value="UniProtKB-UniRule"/>
</dbReference>
<evidence type="ECO:0000256" key="6">
    <source>
        <dbReference type="ARBA" id="ARBA00023242"/>
    </source>
</evidence>
<reference evidence="9 11" key="2">
    <citation type="journal article" date="2013" name="Nature">
        <title>Insights into bilaterian evolution from three spiralian genomes.</title>
        <authorList>
            <person name="Simakov O."/>
            <person name="Marletaz F."/>
            <person name="Cho S.J."/>
            <person name="Edsinger-Gonzales E."/>
            <person name="Havlak P."/>
            <person name="Hellsten U."/>
            <person name="Kuo D.H."/>
            <person name="Larsson T."/>
            <person name="Lv J."/>
            <person name="Arendt D."/>
            <person name="Savage R."/>
            <person name="Osoegawa K."/>
            <person name="de Jong P."/>
            <person name="Grimwood J."/>
            <person name="Chapman J.A."/>
            <person name="Shapiro H."/>
            <person name="Aerts A."/>
            <person name="Otillar R.P."/>
            <person name="Terry A.Y."/>
            <person name="Boore J.L."/>
            <person name="Grigoriev I.V."/>
            <person name="Lindberg D.R."/>
            <person name="Seaver E.C."/>
            <person name="Weisblat D.A."/>
            <person name="Putnam N.H."/>
            <person name="Rokhsar D.S."/>
        </authorList>
    </citation>
    <scope>NUCLEOTIDE SEQUENCE</scope>
</reference>
<comment type="subcellular location">
    <subcellularLocation>
        <location evidence="1 7">Nucleus</location>
    </subcellularLocation>
</comment>
<dbReference type="OrthoDB" id="199717at2759"/>
<dbReference type="KEGG" id="hro:HELRODRAFT_178248"/>
<keyword evidence="4 7" id="KW-0747">Spliceosome</keyword>
<evidence type="ECO:0000256" key="4">
    <source>
        <dbReference type="ARBA" id="ARBA00022728"/>
    </source>
</evidence>
<dbReference type="RefSeq" id="XP_009024601.1">
    <property type="nucleotide sequence ID" value="XM_009026353.1"/>
</dbReference>
<dbReference type="GO" id="GO:0000974">
    <property type="term" value="C:Prp19 complex"/>
    <property type="evidence" value="ECO:0000318"/>
    <property type="project" value="GO_Central"/>
</dbReference>
<name>T1FCZ7_HELRO</name>
<organism evidence="10 11">
    <name type="scientific">Helobdella robusta</name>
    <name type="common">Californian leech</name>
    <dbReference type="NCBI Taxonomy" id="6412"/>
    <lineage>
        <taxon>Eukaryota</taxon>
        <taxon>Metazoa</taxon>
        <taxon>Spiralia</taxon>
        <taxon>Lophotrochozoa</taxon>
        <taxon>Annelida</taxon>
        <taxon>Clitellata</taxon>
        <taxon>Hirudinea</taxon>
        <taxon>Rhynchobdellida</taxon>
        <taxon>Glossiphoniidae</taxon>
        <taxon>Helobdella</taxon>
    </lineage>
</organism>
<dbReference type="HOGENOM" id="CLU_051065_3_0_1"/>
<proteinExistence type="inferred from homology"/>
<feature type="compositionally biased region" description="Polar residues" evidence="8">
    <location>
        <begin position="42"/>
        <end position="53"/>
    </location>
</feature>
<dbReference type="Proteomes" id="UP000015101">
    <property type="component" value="Unassembled WGS sequence"/>
</dbReference>
<comment type="function">
    <text evidence="7">Involved in pre-mRNA splicing.</text>
</comment>
<dbReference type="GO" id="GO:0071013">
    <property type="term" value="C:catalytic step 2 spliceosome"/>
    <property type="evidence" value="ECO:0000318"/>
    <property type="project" value="GO_Central"/>
</dbReference>
<dbReference type="STRING" id="6412.T1FCZ7"/>
<feature type="compositionally biased region" description="Basic residues" evidence="8">
    <location>
        <begin position="57"/>
        <end position="68"/>
    </location>
</feature>
<dbReference type="Pfam" id="PF08231">
    <property type="entry name" value="SYF2"/>
    <property type="match status" value="1"/>
</dbReference>
<accession>T1FCZ7</accession>
<dbReference type="CTD" id="20206696"/>
<dbReference type="FunCoup" id="T1FCZ7">
    <property type="interactions" value="942"/>
</dbReference>
<evidence type="ECO:0000313" key="10">
    <source>
        <dbReference type="EnsemblMetazoa" id="HelroP178248"/>
    </source>
</evidence>
<protein>
    <recommendedName>
        <fullName evidence="7">Pre-mRNA-splicing factor SYF2</fullName>
    </recommendedName>
</protein>